<sequence>MALTLGLSIPHDLTLPQWLSIAKLATGWKFSEIRSLAMRYITESKAGSYDYWFATLQFSWNLVEFDDLRELAIARLSNLIGHWTAVVKIRMGRQYLVRRWVSEGLLSLVIAPGLPSMNDLQSLGADTVLRFIYLRDEVIKNCANCGSKLSCNGSCRSAYGGGEKRARCDLTTVEKHFNDELSRLAT</sequence>
<gene>
    <name evidence="1" type="ORF">V5O48_019055</name>
</gene>
<organism evidence="1 2">
    <name type="scientific">Marasmius crinis-equi</name>
    <dbReference type="NCBI Taxonomy" id="585013"/>
    <lineage>
        <taxon>Eukaryota</taxon>
        <taxon>Fungi</taxon>
        <taxon>Dikarya</taxon>
        <taxon>Basidiomycota</taxon>
        <taxon>Agaricomycotina</taxon>
        <taxon>Agaricomycetes</taxon>
        <taxon>Agaricomycetidae</taxon>
        <taxon>Agaricales</taxon>
        <taxon>Marasmiineae</taxon>
        <taxon>Marasmiaceae</taxon>
        <taxon>Marasmius</taxon>
    </lineage>
</organism>
<comment type="caution">
    <text evidence="1">The sequence shown here is derived from an EMBL/GenBank/DDBJ whole genome shotgun (WGS) entry which is preliminary data.</text>
</comment>
<keyword evidence="2" id="KW-1185">Reference proteome</keyword>
<protein>
    <submittedName>
        <fullName evidence="1">Uncharacterized protein</fullName>
    </submittedName>
</protein>
<dbReference type="Proteomes" id="UP001465976">
    <property type="component" value="Unassembled WGS sequence"/>
</dbReference>
<evidence type="ECO:0000313" key="1">
    <source>
        <dbReference type="EMBL" id="KAL0563022.1"/>
    </source>
</evidence>
<dbReference type="EMBL" id="JBAHYK010004055">
    <property type="protein sequence ID" value="KAL0563022.1"/>
    <property type="molecule type" value="Genomic_DNA"/>
</dbReference>
<name>A0ABR3EJF7_9AGAR</name>
<reference evidence="1 2" key="1">
    <citation type="submission" date="2024-02" db="EMBL/GenBank/DDBJ databases">
        <title>A draft genome for the cacao thread blight pathogen Marasmius crinis-equi.</title>
        <authorList>
            <person name="Cohen S.P."/>
            <person name="Baruah I.K."/>
            <person name="Amoako-Attah I."/>
            <person name="Bukari Y."/>
            <person name="Meinhardt L.W."/>
            <person name="Bailey B.A."/>
        </authorList>
    </citation>
    <scope>NUCLEOTIDE SEQUENCE [LARGE SCALE GENOMIC DNA]</scope>
    <source>
        <strain evidence="1 2">GH-76</strain>
    </source>
</reference>
<accession>A0ABR3EJF7</accession>
<evidence type="ECO:0000313" key="2">
    <source>
        <dbReference type="Proteomes" id="UP001465976"/>
    </source>
</evidence>
<proteinExistence type="predicted"/>